<dbReference type="EMBL" id="BAAAON010000001">
    <property type="protein sequence ID" value="GAA2173927.1"/>
    <property type="molecule type" value="Genomic_DNA"/>
</dbReference>
<evidence type="ECO:0000313" key="1">
    <source>
        <dbReference type="EMBL" id="GAA2173927.1"/>
    </source>
</evidence>
<gene>
    <name evidence="1" type="ORF">GCM10009784_10180</name>
</gene>
<protein>
    <submittedName>
        <fullName evidence="1">Uncharacterized protein</fullName>
    </submittedName>
</protein>
<sequence>MVRMKGSGMRHSMGGHKRDSLTAGSVLAQSLQRIGDQRTGGQSRILPEQASTDPVLGCPAAVFAGYGVICLLVEAYERGRTG</sequence>
<proteinExistence type="predicted"/>
<evidence type="ECO:0000313" key="2">
    <source>
        <dbReference type="Proteomes" id="UP001500974"/>
    </source>
</evidence>
<reference evidence="2" key="1">
    <citation type="journal article" date="2019" name="Int. J. Syst. Evol. Microbiol.">
        <title>The Global Catalogue of Microorganisms (GCM) 10K type strain sequencing project: providing services to taxonomists for standard genome sequencing and annotation.</title>
        <authorList>
            <consortium name="The Broad Institute Genomics Platform"/>
            <consortium name="The Broad Institute Genome Sequencing Center for Infectious Disease"/>
            <person name="Wu L."/>
            <person name="Ma J."/>
        </authorList>
    </citation>
    <scope>NUCLEOTIDE SEQUENCE [LARGE SCALE GENOMIC DNA]</scope>
    <source>
        <strain evidence="2">JCM 14917</strain>
    </source>
</reference>
<comment type="caution">
    <text evidence="1">The sequence shown here is derived from an EMBL/GenBank/DDBJ whole genome shotgun (WGS) entry which is preliminary data.</text>
</comment>
<dbReference type="Proteomes" id="UP001500974">
    <property type="component" value="Unassembled WGS sequence"/>
</dbReference>
<name>A0ABP5MH67_9MICC</name>
<keyword evidence="2" id="KW-1185">Reference proteome</keyword>
<accession>A0ABP5MH67</accession>
<organism evidence="1 2">
    <name type="scientific">Arthrobacter parietis</name>
    <dbReference type="NCBI Taxonomy" id="271434"/>
    <lineage>
        <taxon>Bacteria</taxon>
        <taxon>Bacillati</taxon>
        <taxon>Actinomycetota</taxon>
        <taxon>Actinomycetes</taxon>
        <taxon>Micrococcales</taxon>
        <taxon>Micrococcaceae</taxon>
        <taxon>Arthrobacter</taxon>
    </lineage>
</organism>